<organism evidence="1">
    <name type="scientific">marine sediment metagenome</name>
    <dbReference type="NCBI Taxonomy" id="412755"/>
    <lineage>
        <taxon>unclassified sequences</taxon>
        <taxon>metagenomes</taxon>
        <taxon>ecological metagenomes</taxon>
    </lineage>
</organism>
<dbReference type="AlphaFoldDB" id="X1PLS2"/>
<name>X1PLS2_9ZZZZ</name>
<dbReference type="EMBL" id="BARV01025040">
    <property type="protein sequence ID" value="GAI39980.1"/>
    <property type="molecule type" value="Genomic_DNA"/>
</dbReference>
<sequence length="134" mass="15361">MKIDTKRLENVETIVKSGNRGVKKEKLKACQTYMNQVVYDNVQLFQDAQRAASLDTVAIDFIIHREKVVFLEVQIKMAHTGWKLELYESHFGVKIQNPDLVGAFIEMIAGDVGPPHLPYVDMQKKNDDKSINRE</sequence>
<evidence type="ECO:0000313" key="1">
    <source>
        <dbReference type="EMBL" id="GAI39980.1"/>
    </source>
</evidence>
<gene>
    <name evidence="1" type="ORF">S06H3_40750</name>
</gene>
<reference evidence="1" key="1">
    <citation type="journal article" date="2014" name="Front. Microbiol.">
        <title>High frequency of phylogenetically diverse reductive dehalogenase-homologous genes in deep subseafloor sedimentary metagenomes.</title>
        <authorList>
            <person name="Kawai M."/>
            <person name="Futagami T."/>
            <person name="Toyoda A."/>
            <person name="Takaki Y."/>
            <person name="Nishi S."/>
            <person name="Hori S."/>
            <person name="Arai W."/>
            <person name="Tsubouchi T."/>
            <person name="Morono Y."/>
            <person name="Uchiyama I."/>
            <person name="Ito T."/>
            <person name="Fujiyama A."/>
            <person name="Inagaki F."/>
            <person name="Takami H."/>
        </authorList>
    </citation>
    <scope>NUCLEOTIDE SEQUENCE</scope>
    <source>
        <strain evidence="1">Expedition CK06-06</strain>
    </source>
</reference>
<accession>X1PLS2</accession>
<protein>
    <submittedName>
        <fullName evidence="1">Uncharacterized protein</fullName>
    </submittedName>
</protein>
<proteinExistence type="predicted"/>
<comment type="caution">
    <text evidence="1">The sequence shown here is derived from an EMBL/GenBank/DDBJ whole genome shotgun (WGS) entry which is preliminary data.</text>
</comment>